<dbReference type="EMBL" id="JAACJK010000111">
    <property type="protein sequence ID" value="KAF5332188.1"/>
    <property type="molecule type" value="Genomic_DNA"/>
</dbReference>
<reference evidence="2 3" key="1">
    <citation type="journal article" date="2020" name="ISME J.">
        <title>Uncovering the hidden diversity of litter-decomposition mechanisms in mushroom-forming fungi.</title>
        <authorList>
            <person name="Floudas D."/>
            <person name="Bentzer J."/>
            <person name="Ahren D."/>
            <person name="Johansson T."/>
            <person name="Persson P."/>
            <person name="Tunlid A."/>
        </authorList>
    </citation>
    <scope>NUCLEOTIDE SEQUENCE [LARGE SCALE GENOMIC DNA]</scope>
    <source>
        <strain evidence="2 3">CBS 175.51</strain>
    </source>
</reference>
<keyword evidence="3" id="KW-1185">Reference proteome</keyword>
<dbReference type="AlphaFoldDB" id="A0A8H5FD80"/>
<gene>
    <name evidence="2" type="ORF">D9611_008134</name>
</gene>
<dbReference type="Proteomes" id="UP000541558">
    <property type="component" value="Unassembled WGS sequence"/>
</dbReference>
<feature type="region of interest" description="Disordered" evidence="1">
    <location>
        <begin position="57"/>
        <end position="97"/>
    </location>
</feature>
<evidence type="ECO:0000313" key="2">
    <source>
        <dbReference type="EMBL" id="KAF5332188.1"/>
    </source>
</evidence>
<evidence type="ECO:0000256" key="1">
    <source>
        <dbReference type="SAM" id="MobiDB-lite"/>
    </source>
</evidence>
<proteinExistence type="predicted"/>
<protein>
    <submittedName>
        <fullName evidence="2">Uncharacterized protein</fullName>
    </submittedName>
</protein>
<sequence>MTDDDNPGLEYEAGKRAGYSFRYLKSSIERWQDHKTHSPFAEIAPLSAVFAGFDGYGLGDQSQSPEIKPDVQNAQGGSLGGRQRRRNPHDAYTQETATRLRRNAHRLPNSGRLRARRAWQRGLGKRVWYALERASER</sequence>
<name>A0A8H5FD80_9AGAR</name>
<comment type="caution">
    <text evidence="2">The sequence shown here is derived from an EMBL/GenBank/DDBJ whole genome shotgun (WGS) entry which is preliminary data.</text>
</comment>
<evidence type="ECO:0000313" key="3">
    <source>
        <dbReference type="Proteomes" id="UP000541558"/>
    </source>
</evidence>
<accession>A0A8H5FD80</accession>
<organism evidence="2 3">
    <name type="scientific">Ephemerocybe angulata</name>
    <dbReference type="NCBI Taxonomy" id="980116"/>
    <lineage>
        <taxon>Eukaryota</taxon>
        <taxon>Fungi</taxon>
        <taxon>Dikarya</taxon>
        <taxon>Basidiomycota</taxon>
        <taxon>Agaricomycotina</taxon>
        <taxon>Agaricomycetes</taxon>
        <taxon>Agaricomycetidae</taxon>
        <taxon>Agaricales</taxon>
        <taxon>Agaricineae</taxon>
        <taxon>Psathyrellaceae</taxon>
        <taxon>Ephemerocybe</taxon>
    </lineage>
</organism>